<evidence type="ECO:0000259" key="1">
    <source>
        <dbReference type="Pfam" id="PF02627"/>
    </source>
</evidence>
<dbReference type="PANTHER" id="PTHR35446">
    <property type="entry name" value="SI:CH211-175M2.5"/>
    <property type="match status" value="1"/>
</dbReference>
<dbReference type="SUPFAM" id="SSF69118">
    <property type="entry name" value="AhpD-like"/>
    <property type="match status" value="1"/>
</dbReference>
<reference evidence="2" key="1">
    <citation type="submission" date="2016-01" db="EMBL/GenBank/DDBJ databases">
        <authorList>
            <person name="Peeters C."/>
        </authorList>
    </citation>
    <scope>NUCLEOTIDE SEQUENCE [LARGE SCALE GENOMIC DNA]</scope>
    <source>
        <strain evidence="2">LMG 29326</strain>
    </source>
</reference>
<keyword evidence="3" id="KW-1185">Reference proteome</keyword>
<accession>A0A158AIV9</accession>
<dbReference type="STRING" id="1777144.AWB83_01916"/>
<dbReference type="PANTHER" id="PTHR35446:SF3">
    <property type="entry name" value="CMD DOMAIN-CONTAINING PROTEIN"/>
    <property type="match status" value="1"/>
</dbReference>
<gene>
    <name evidence="2" type="ORF">AWB83_01916</name>
</gene>
<name>A0A158AIV9_9BURK</name>
<dbReference type="RefSeq" id="WP_087044769.1">
    <property type="nucleotide sequence ID" value="NZ_FCOB02000007.1"/>
</dbReference>
<dbReference type="GO" id="GO:0051920">
    <property type="term" value="F:peroxiredoxin activity"/>
    <property type="evidence" value="ECO:0007669"/>
    <property type="project" value="InterPro"/>
</dbReference>
<dbReference type="Pfam" id="PF02627">
    <property type="entry name" value="CMD"/>
    <property type="match status" value="1"/>
</dbReference>
<dbReference type="EMBL" id="FCOB02000007">
    <property type="protein sequence ID" value="SAK57758.1"/>
    <property type="molecule type" value="Genomic_DNA"/>
</dbReference>
<evidence type="ECO:0000313" key="3">
    <source>
        <dbReference type="Proteomes" id="UP000054978"/>
    </source>
</evidence>
<dbReference type="AlphaFoldDB" id="A0A158AIV9"/>
<dbReference type="InterPro" id="IPR029032">
    <property type="entry name" value="AhpD-like"/>
</dbReference>
<dbReference type="OrthoDB" id="3667834at2"/>
<feature type="domain" description="Carboxymuconolactone decarboxylase-like" evidence="1">
    <location>
        <begin position="41"/>
        <end position="108"/>
    </location>
</feature>
<evidence type="ECO:0000313" key="2">
    <source>
        <dbReference type="EMBL" id="SAK57758.1"/>
    </source>
</evidence>
<organism evidence="2 3">
    <name type="scientific">Caballeronia ptereochthonis</name>
    <dbReference type="NCBI Taxonomy" id="1777144"/>
    <lineage>
        <taxon>Bacteria</taxon>
        <taxon>Pseudomonadati</taxon>
        <taxon>Pseudomonadota</taxon>
        <taxon>Betaproteobacteria</taxon>
        <taxon>Burkholderiales</taxon>
        <taxon>Burkholderiaceae</taxon>
        <taxon>Caballeronia</taxon>
    </lineage>
</organism>
<dbReference type="InterPro" id="IPR003779">
    <property type="entry name" value="CMD-like"/>
</dbReference>
<comment type="caution">
    <text evidence="2">The sequence shown here is derived from an EMBL/GenBank/DDBJ whole genome shotgun (WGS) entry which is preliminary data.</text>
</comment>
<dbReference type="Proteomes" id="UP000054978">
    <property type="component" value="Unassembled WGS sequence"/>
</dbReference>
<dbReference type="Gene3D" id="1.20.1290.10">
    <property type="entry name" value="AhpD-like"/>
    <property type="match status" value="1"/>
</dbReference>
<sequence>MTFFESFTIDTAPAESKPILEEAKRTFGFVPNLQAHMAESPELLAGYTALWDLFAKSTLTPHEQQVVYLTSNFENDCHYCMAGHSTLAKMIKMEPAVIAALRAGTALPDAKLEALHRFTTIVVRERGFVPEAEVDIFLAAGYTRRNVLEVVLGVATKVMSNYTNHIVHTPYDAFMKGNEWTKPEHVSGKQSAA</sequence>
<proteinExistence type="predicted"/>
<protein>
    <submittedName>
        <fullName evidence="2">Alkylhydroperoxidase</fullName>
    </submittedName>
</protein>